<accession>F9U6Q6</accession>
<dbReference type="Proteomes" id="UP000005459">
    <property type="component" value="Unassembled WGS sequence"/>
</dbReference>
<protein>
    <submittedName>
        <fullName evidence="1">Uncharacterized protein</fullName>
    </submittedName>
</protein>
<dbReference type="AlphaFoldDB" id="F9U6Q6"/>
<proteinExistence type="predicted"/>
<evidence type="ECO:0000313" key="1">
    <source>
        <dbReference type="EMBL" id="EGV19932.1"/>
    </source>
</evidence>
<dbReference type="EMBL" id="AFWV01000002">
    <property type="protein sequence ID" value="EGV19932.1"/>
    <property type="molecule type" value="Genomic_DNA"/>
</dbReference>
<name>F9U6Q6_9GAMM</name>
<sequence>MPPVARSLNGHEYVKRQLAKAGIPFEALDNELLACADPARAQRILDDLNEETIAALVAKWLGRPEKVSLIFNRRITKRTPGSFHTRVITQGVIPSLHVGYKSSKIKQTFKEGRALRTETTINNTHDFGVGRNLNNLPALRAIGFAANRRLLVVETLSQDCLLSEEVFDQFTQPQVVGGQRTPGLHLDDPRVLALFAALCLLLTLPEGFGHAGMRTWMAQALGLPLAAYSPGRVTYDLRRLRLHGLIERIPQSHRYRVTDAGLRVALFFTKVHSRILRPGLSQLFDGCPKAPNQPIAIATAMNRLQQALADLFEQAKLAPA</sequence>
<dbReference type="eggNOG" id="COG1321">
    <property type="taxonomic scope" value="Bacteria"/>
</dbReference>
<evidence type="ECO:0000313" key="2">
    <source>
        <dbReference type="Proteomes" id="UP000005459"/>
    </source>
</evidence>
<keyword evidence="2" id="KW-1185">Reference proteome</keyword>
<gene>
    <name evidence="1" type="ORF">ThimaDRAFT_0608</name>
</gene>
<dbReference type="RefSeq" id="WP_007191485.1">
    <property type="nucleotide sequence ID" value="NZ_AFWV01000002.1"/>
</dbReference>
<dbReference type="PATRIC" id="fig|768671.3.peg.664"/>
<dbReference type="STRING" id="768671.ThimaDRAFT_0608"/>
<organism evidence="1 2">
    <name type="scientific">Thiocapsa marina 5811</name>
    <dbReference type="NCBI Taxonomy" id="768671"/>
    <lineage>
        <taxon>Bacteria</taxon>
        <taxon>Pseudomonadati</taxon>
        <taxon>Pseudomonadota</taxon>
        <taxon>Gammaproteobacteria</taxon>
        <taxon>Chromatiales</taxon>
        <taxon>Chromatiaceae</taxon>
        <taxon>Thiocapsa</taxon>
    </lineage>
</organism>
<reference evidence="1 2" key="1">
    <citation type="submission" date="2011-06" db="EMBL/GenBank/DDBJ databases">
        <title>The draft genome of Thiocapsa marina 5811.</title>
        <authorList>
            <consortium name="US DOE Joint Genome Institute (JGI-PGF)"/>
            <person name="Lucas S."/>
            <person name="Han J."/>
            <person name="Cheng J.-F."/>
            <person name="Goodwin L."/>
            <person name="Pitluck S."/>
            <person name="Peters L."/>
            <person name="Land M.L."/>
            <person name="Hauser L."/>
            <person name="Vogl K."/>
            <person name="Liu Z."/>
            <person name="Imhoff J."/>
            <person name="Thiel V."/>
            <person name="Frigaard N.-U."/>
            <person name="Bryant D."/>
            <person name="Woyke T.J."/>
        </authorList>
    </citation>
    <scope>NUCLEOTIDE SEQUENCE [LARGE SCALE GENOMIC DNA]</scope>
    <source>
        <strain evidence="1 2">5811</strain>
    </source>
</reference>